<organism evidence="1 2">
    <name type="scientific">Parthenolecanium corni</name>
    <dbReference type="NCBI Taxonomy" id="536013"/>
    <lineage>
        <taxon>Eukaryota</taxon>
        <taxon>Metazoa</taxon>
        <taxon>Ecdysozoa</taxon>
        <taxon>Arthropoda</taxon>
        <taxon>Hexapoda</taxon>
        <taxon>Insecta</taxon>
        <taxon>Pterygota</taxon>
        <taxon>Neoptera</taxon>
        <taxon>Paraneoptera</taxon>
        <taxon>Hemiptera</taxon>
        <taxon>Sternorrhyncha</taxon>
        <taxon>Coccoidea</taxon>
        <taxon>Coccidae</taxon>
        <taxon>Parthenolecanium</taxon>
    </lineage>
</organism>
<protein>
    <submittedName>
        <fullName evidence="1">Uncharacterized protein</fullName>
    </submittedName>
</protein>
<keyword evidence="2" id="KW-1185">Reference proteome</keyword>
<sequence>MLRLTSLLLHCQTVGHLPKKSQRSIRTQMAPNANRINRIVRDSHDYGEQLDWLPAAAGHTIQNPTSTRQYSARCQCASSTACETGLCGRSLNYYRVTDSRHPANPNIARPSASAKYTDAQECGYRAERLQFERAFPESVVFARQLRRWWTVNPLMTSSHKYRDEINKCILQFSQRRTNLLKTNMRHRISFKREEDAREELDIITLTIYR</sequence>
<evidence type="ECO:0000313" key="2">
    <source>
        <dbReference type="Proteomes" id="UP001367676"/>
    </source>
</evidence>
<comment type="caution">
    <text evidence="1">The sequence shown here is derived from an EMBL/GenBank/DDBJ whole genome shotgun (WGS) entry which is preliminary data.</text>
</comment>
<accession>A0AAN9TFU5</accession>
<evidence type="ECO:0000313" key="1">
    <source>
        <dbReference type="EMBL" id="KAK7585883.1"/>
    </source>
</evidence>
<dbReference type="EMBL" id="JBBCAQ010000028">
    <property type="protein sequence ID" value="KAK7585883.1"/>
    <property type="molecule type" value="Genomic_DNA"/>
</dbReference>
<gene>
    <name evidence="1" type="ORF">V9T40_000062</name>
</gene>
<name>A0AAN9TFU5_9HEMI</name>
<dbReference type="AlphaFoldDB" id="A0AAN9TFU5"/>
<proteinExistence type="predicted"/>
<reference evidence="1 2" key="1">
    <citation type="submission" date="2024-03" db="EMBL/GenBank/DDBJ databases">
        <title>Adaptation during the transition from Ophiocordyceps entomopathogen to insect associate is accompanied by gene loss and intensified selection.</title>
        <authorList>
            <person name="Ward C.M."/>
            <person name="Onetto C.A."/>
            <person name="Borneman A.R."/>
        </authorList>
    </citation>
    <scope>NUCLEOTIDE SEQUENCE [LARGE SCALE GENOMIC DNA]</scope>
    <source>
        <strain evidence="1">AWRI1</strain>
        <tissue evidence="1">Single Adult Female</tissue>
    </source>
</reference>
<dbReference type="Proteomes" id="UP001367676">
    <property type="component" value="Unassembled WGS sequence"/>
</dbReference>